<accession>A0ABW2HNT7</accession>
<dbReference type="PANTHER" id="PTHR43685:SF3">
    <property type="entry name" value="SLR2126 PROTEIN"/>
    <property type="match status" value="1"/>
</dbReference>
<dbReference type="Pfam" id="PF02709">
    <property type="entry name" value="Glyco_transf_7C"/>
    <property type="match status" value="1"/>
</dbReference>
<organism evidence="3 4">
    <name type="scientific">Paractinoplanes rhizophilus</name>
    <dbReference type="NCBI Taxonomy" id="1416877"/>
    <lineage>
        <taxon>Bacteria</taxon>
        <taxon>Bacillati</taxon>
        <taxon>Actinomycetota</taxon>
        <taxon>Actinomycetes</taxon>
        <taxon>Micromonosporales</taxon>
        <taxon>Micromonosporaceae</taxon>
        <taxon>Paractinoplanes</taxon>
    </lineage>
</organism>
<dbReference type="RefSeq" id="WP_378965075.1">
    <property type="nucleotide sequence ID" value="NZ_JBHTBJ010000003.1"/>
</dbReference>
<evidence type="ECO:0000313" key="4">
    <source>
        <dbReference type="Proteomes" id="UP001596548"/>
    </source>
</evidence>
<sequence length="1013" mass="110364">MNATPFRFSIIVPTYNRRDILRDTVASIAATVRPWPCELIVVVDGSTDGTAEALGELVLPLPIKVLDQPNRGAAAARNAGAAVARGRFLLFLDDDMTVEPDLIIEHDKTLLAGADAVVGHMQIDDRSPVNILTRGVERWATERRVRLDLSGGRLGVADFLTGQLSVRAEWFTKVGGFDRALTAHGTFGGEDTDLVYRLLQEGARARFAPNAVSHQRYVVSAEQNIRQWRQAGESDAILSRKHPGLGAVLSAGHRGDTLDGRLAKAIATLPQAPVRALSSRVVERVDRGRMDLATEFFFAKVRDIAYWTGARANGGLVRTAATGVGILAYHAIEEIDDPRVGRYSVAPARFAAQISALVQAGYTFIDGDDLLEHLAGRPLKPRSVLLTFDDAYESMLTHAAPVLERHGIPAVVCVVSDEIGGYNAWDVAHGAGKLPLLTAEQLGEIHGRGWELASHSRRHAHLTTLGDAVLRADLAGSRTAVTALGHGEARFLAYPYGEHDRRVRDRARRAGYAAAFALTTARAHPAPGNRYALPRVEVCRETTPVELLHQLADPARLDPRDVLRRELGGLASGVLALMRRAGSHPAEPATPAIWCCDFDLAGDATSAMVPPRDETTMRVLVRLHGEPLGYVTRPRTGTPRDHDEIRAAAWRELGDPLVAHLIEEGAEIPEEAERDGWRPAGPTRNCPNHVVSDALVSVVVCTRNRSESLPACLDRLAAVAYRPVEFLVVDNAPADDATRAVVERYAAGDDRFRYVREPRPGLSRARNAGLAAARGRYLAYTDDDVAVDRGWIHGLIRGFQRRDDVACVTGLVCTAAIGNGSEAYFDARLASWSTRCRPQFFDLSMGDRYGVLYPFSAGIFGTGASFAFQRERLVRAGGFDEALGAGTLTRGGEDLDIFVRILLDGGAIAYEPSAVVWHHHRADEASLLEQMYGYGTGLTAYLTKLLLDPSTRNRLLRRVPAGLIRIAQIRSRTNERLGATVAAPAGAMRRELTGFLAGPLLYLRARRARERSR</sequence>
<keyword evidence="1 3" id="KW-0808">Transferase</keyword>
<protein>
    <submittedName>
        <fullName evidence="3">Glycosyltransferase</fullName>
        <ecNumber evidence="3">2.4.-.-</ecNumber>
    </submittedName>
</protein>
<dbReference type="InterPro" id="IPR001173">
    <property type="entry name" value="Glyco_trans_2-like"/>
</dbReference>
<dbReference type="InterPro" id="IPR027791">
    <property type="entry name" value="Galactosyl_T_C"/>
</dbReference>
<dbReference type="EC" id="2.4.-.-" evidence="3"/>
<dbReference type="Proteomes" id="UP001596548">
    <property type="component" value="Unassembled WGS sequence"/>
</dbReference>
<evidence type="ECO:0000259" key="2">
    <source>
        <dbReference type="PROSITE" id="PS51677"/>
    </source>
</evidence>
<feature type="domain" description="NodB homology" evidence="2">
    <location>
        <begin position="382"/>
        <end position="522"/>
    </location>
</feature>
<dbReference type="InterPro" id="IPR011330">
    <property type="entry name" value="Glyco_hydro/deAcase_b/a-brl"/>
</dbReference>
<name>A0ABW2HNT7_9ACTN</name>
<dbReference type="Gene3D" id="3.90.550.10">
    <property type="entry name" value="Spore Coat Polysaccharide Biosynthesis Protein SpsA, Chain A"/>
    <property type="match status" value="2"/>
</dbReference>
<dbReference type="InterPro" id="IPR029044">
    <property type="entry name" value="Nucleotide-diphossugar_trans"/>
</dbReference>
<dbReference type="CDD" id="cd10918">
    <property type="entry name" value="CE4_NodB_like_5s_6s"/>
    <property type="match status" value="1"/>
</dbReference>
<gene>
    <name evidence="3" type="ORF">ACFQS1_05925</name>
</gene>
<reference evidence="4" key="1">
    <citation type="journal article" date="2019" name="Int. J. Syst. Evol. Microbiol.">
        <title>The Global Catalogue of Microorganisms (GCM) 10K type strain sequencing project: providing services to taxonomists for standard genome sequencing and annotation.</title>
        <authorList>
            <consortium name="The Broad Institute Genomics Platform"/>
            <consortium name="The Broad Institute Genome Sequencing Center for Infectious Disease"/>
            <person name="Wu L."/>
            <person name="Ma J."/>
        </authorList>
    </citation>
    <scope>NUCLEOTIDE SEQUENCE [LARGE SCALE GENOMIC DNA]</scope>
    <source>
        <strain evidence="4">XZYJT-10</strain>
    </source>
</reference>
<dbReference type="PANTHER" id="PTHR43685">
    <property type="entry name" value="GLYCOSYLTRANSFERASE"/>
    <property type="match status" value="1"/>
</dbReference>
<keyword evidence="3" id="KW-0328">Glycosyltransferase</keyword>
<dbReference type="SUPFAM" id="SSF53448">
    <property type="entry name" value="Nucleotide-diphospho-sugar transferases"/>
    <property type="match status" value="2"/>
</dbReference>
<dbReference type="InterPro" id="IPR050834">
    <property type="entry name" value="Glycosyltransf_2"/>
</dbReference>
<dbReference type="InterPro" id="IPR002509">
    <property type="entry name" value="NODB_dom"/>
</dbReference>
<comment type="caution">
    <text evidence="3">The sequence shown here is derived from an EMBL/GenBank/DDBJ whole genome shotgun (WGS) entry which is preliminary data.</text>
</comment>
<evidence type="ECO:0000313" key="3">
    <source>
        <dbReference type="EMBL" id="MFC7273509.1"/>
    </source>
</evidence>
<proteinExistence type="predicted"/>
<keyword evidence="4" id="KW-1185">Reference proteome</keyword>
<dbReference type="SUPFAM" id="SSF88713">
    <property type="entry name" value="Glycoside hydrolase/deacetylase"/>
    <property type="match status" value="1"/>
</dbReference>
<dbReference type="EMBL" id="JBHTBJ010000003">
    <property type="protein sequence ID" value="MFC7273509.1"/>
    <property type="molecule type" value="Genomic_DNA"/>
</dbReference>
<dbReference type="Gene3D" id="3.20.20.370">
    <property type="entry name" value="Glycoside hydrolase/deacetylase"/>
    <property type="match status" value="1"/>
</dbReference>
<evidence type="ECO:0000256" key="1">
    <source>
        <dbReference type="ARBA" id="ARBA00022679"/>
    </source>
</evidence>
<dbReference type="GO" id="GO:0016757">
    <property type="term" value="F:glycosyltransferase activity"/>
    <property type="evidence" value="ECO:0007669"/>
    <property type="project" value="UniProtKB-KW"/>
</dbReference>
<dbReference type="Pfam" id="PF01522">
    <property type="entry name" value="Polysacc_deac_1"/>
    <property type="match status" value="1"/>
</dbReference>
<dbReference type="PROSITE" id="PS51677">
    <property type="entry name" value="NODB"/>
    <property type="match status" value="1"/>
</dbReference>
<dbReference type="Pfam" id="PF00535">
    <property type="entry name" value="Glycos_transf_2"/>
    <property type="match status" value="2"/>
</dbReference>